<dbReference type="PRINTS" id="PR00722">
    <property type="entry name" value="CHYMOTRYPSIN"/>
</dbReference>
<feature type="region of interest" description="Disordered" evidence="10">
    <location>
        <begin position="457"/>
        <end position="476"/>
    </location>
</feature>
<dbReference type="PROSITE" id="PS50240">
    <property type="entry name" value="TRYPSIN_DOM"/>
    <property type="match status" value="2"/>
</dbReference>
<dbReference type="Pfam" id="PF00089">
    <property type="entry name" value="Trypsin"/>
    <property type="match status" value="2"/>
</dbReference>
<feature type="domain" description="Ig-like" evidence="13">
    <location>
        <begin position="276"/>
        <end position="364"/>
    </location>
</feature>
<evidence type="ECO:0000256" key="2">
    <source>
        <dbReference type="ARBA" id="ARBA00022525"/>
    </source>
</evidence>
<dbReference type="PROSITE" id="PS50835">
    <property type="entry name" value="IG_LIKE"/>
    <property type="match status" value="4"/>
</dbReference>
<name>A0A9Q1HE72_HOLLE</name>
<organism evidence="15 16">
    <name type="scientific">Holothuria leucospilota</name>
    <name type="common">Black long sea cucumber</name>
    <name type="synonym">Mertensiothuria leucospilota</name>
    <dbReference type="NCBI Taxonomy" id="206669"/>
    <lineage>
        <taxon>Eukaryota</taxon>
        <taxon>Metazoa</taxon>
        <taxon>Echinodermata</taxon>
        <taxon>Eleutherozoa</taxon>
        <taxon>Echinozoa</taxon>
        <taxon>Holothuroidea</taxon>
        <taxon>Aspidochirotacea</taxon>
        <taxon>Aspidochirotida</taxon>
        <taxon>Holothuriidae</taxon>
        <taxon>Holothuria</taxon>
    </lineage>
</organism>
<keyword evidence="15" id="KW-0812">Transmembrane</keyword>
<dbReference type="SMART" id="SM00020">
    <property type="entry name" value="Tryp_SPc"/>
    <property type="match status" value="2"/>
</dbReference>
<comment type="caution">
    <text evidence="9">Lacks conserved residue(s) required for the propagation of feature annotation.</text>
</comment>
<evidence type="ECO:0000256" key="1">
    <source>
        <dbReference type="ARBA" id="ARBA00004613"/>
    </source>
</evidence>
<dbReference type="InterPro" id="IPR009003">
    <property type="entry name" value="Peptidase_S1_PA"/>
</dbReference>
<keyword evidence="2" id="KW-0964">Secreted</keyword>
<evidence type="ECO:0000256" key="6">
    <source>
        <dbReference type="ARBA" id="ARBA00022825"/>
    </source>
</evidence>
<dbReference type="Gene3D" id="2.40.10.10">
    <property type="entry name" value="Trypsin-like serine proteases"/>
    <property type="match status" value="3"/>
</dbReference>
<dbReference type="InterPro" id="IPR007110">
    <property type="entry name" value="Ig-like_dom"/>
</dbReference>
<dbReference type="PROSITE" id="PS50923">
    <property type="entry name" value="SUSHI"/>
    <property type="match status" value="1"/>
</dbReference>
<dbReference type="InterPro" id="IPR050127">
    <property type="entry name" value="Serine_Proteases_S1"/>
</dbReference>
<dbReference type="SUPFAM" id="SSF48726">
    <property type="entry name" value="Immunoglobulin"/>
    <property type="match status" value="4"/>
</dbReference>
<dbReference type="InterPro" id="IPR035976">
    <property type="entry name" value="Sushi/SCR/CCP_sf"/>
</dbReference>
<dbReference type="InterPro" id="IPR001314">
    <property type="entry name" value="Peptidase_S1A"/>
</dbReference>
<evidence type="ECO:0000313" key="16">
    <source>
        <dbReference type="Proteomes" id="UP001152320"/>
    </source>
</evidence>
<feature type="domain" description="Peptidase S1" evidence="12">
    <location>
        <begin position="591"/>
        <end position="862"/>
    </location>
</feature>
<evidence type="ECO:0000259" key="14">
    <source>
        <dbReference type="PROSITE" id="PS50923"/>
    </source>
</evidence>
<dbReference type="CDD" id="cd00096">
    <property type="entry name" value="Ig"/>
    <property type="match status" value="2"/>
</dbReference>
<dbReference type="InterPro" id="IPR043504">
    <property type="entry name" value="Peptidase_S1_PA_chymotrypsin"/>
</dbReference>
<keyword evidence="7" id="KW-1015">Disulfide bond</keyword>
<dbReference type="CDD" id="cd00033">
    <property type="entry name" value="CCP"/>
    <property type="match status" value="1"/>
</dbReference>
<dbReference type="SMART" id="SM00408">
    <property type="entry name" value="IGc2"/>
    <property type="match status" value="4"/>
</dbReference>
<dbReference type="Proteomes" id="UP001152320">
    <property type="component" value="Chromosome 5"/>
</dbReference>
<comment type="subcellular location">
    <subcellularLocation>
        <location evidence="1">Secreted</location>
    </subcellularLocation>
</comment>
<dbReference type="CDD" id="cd00190">
    <property type="entry name" value="Tryp_SPc"/>
    <property type="match status" value="2"/>
</dbReference>
<evidence type="ECO:0000256" key="5">
    <source>
        <dbReference type="ARBA" id="ARBA00022801"/>
    </source>
</evidence>
<keyword evidence="4 11" id="KW-0732">Signal</keyword>
<evidence type="ECO:0000256" key="10">
    <source>
        <dbReference type="SAM" id="MobiDB-lite"/>
    </source>
</evidence>
<dbReference type="InterPro" id="IPR017943">
    <property type="entry name" value="Bactericidal_perm-incr_a/b_dom"/>
</dbReference>
<dbReference type="PANTHER" id="PTHR24264">
    <property type="entry name" value="TRYPSIN-RELATED"/>
    <property type="match status" value="1"/>
</dbReference>
<dbReference type="GO" id="GO:0006508">
    <property type="term" value="P:proteolysis"/>
    <property type="evidence" value="ECO:0007669"/>
    <property type="project" value="UniProtKB-KW"/>
</dbReference>
<dbReference type="Pfam" id="PF00084">
    <property type="entry name" value="Sushi"/>
    <property type="match status" value="1"/>
</dbReference>
<evidence type="ECO:0000256" key="11">
    <source>
        <dbReference type="SAM" id="SignalP"/>
    </source>
</evidence>
<reference evidence="15" key="1">
    <citation type="submission" date="2021-10" db="EMBL/GenBank/DDBJ databases">
        <title>Tropical sea cucumber genome reveals ecological adaptation and Cuvierian tubules defense mechanism.</title>
        <authorList>
            <person name="Chen T."/>
        </authorList>
    </citation>
    <scope>NUCLEOTIDE SEQUENCE</scope>
    <source>
        <strain evidence="15">Nanhai2018</strain>
        <tissue evidence="15">Muscle</tissue>
    </source>
</reference>
<evidence type="ECO:0000256" key="8">
    <source>
        <dbReference type="ARBA" id="ARBA00023180"/>
    </source>
</evidence>
<sequence length="1128" mass="125932">MFFKLILTVVELTFIFYGVTEGTITVEDGREMGISIISEGLRTAEIPNFRGTSNLDNYGTLVTDIRNLALNNIRLTNSTSLTLEDHNTVNVVTSDLSVDVRADWEAELQSLFTSFDDEGAITYRLHPVSINVDYTYETQNGLPQMFRQVSCQETVMFSSPLITAVNGDSWIYAIIMNHLQEDMKEDVRNEICKMFDPQVNSAVNRSLLSYGDKLLPKCPDIPNAILIGCSMTPGDVCSVTCTEGYTLDQHLSSIQCSENFQWNVEIESLCQALPPPQIDPPLEDITAGLRETVRMFCQVNDEEATYNWFKEDRQLSGDIEEGIIVLSSHLIILNVEESDSGNYTCVVRNSRGQEARSSSQLTVTSGPEELSPPVFTESPEDTDLVLGEIFILPCTVDDPSAVITWYKDDLLIEDGVLRNVFLMDGNRLLITDAGFEHSGTYKCVARNQGNLKAEANATLGETTNTPKEDDTPTQPETTNADVLVLVGEDLSLSCFSSNQNLIERWRKDGNPFVFNDRILKLRGKILVRNVVEGDVGVYKCLTLDSRRNQVASTSVQVTVLHHGLNGKECGTVTSPDVLNASEELASSIERRVGRQHAVKGSASWMARLYVLGRGFICGGSLIDIQWVVTAAHCFHVTDPPAKEDLFIRLGDHSVLKTEQSEMLIKVEEIYEHEEFNPVTFDNNIALIKLVNPIRAYSDYIRPICVANRLIDPNLMTVGTFGRVNGWGSFGKVLASDENIRLITDVASEQQETYNCETPGLELAHTDARALIAFRPKDIFVTKPSDASLFVGEDHLLSCSMKNPRLTVRWHKDGTLLLFNDRILKVNKHVLLRKIVESDAGVYTCLASDIRGHHVASIMAQVTILQHGLNGKECGTLKTQEGRIDGQHDERRVSAPWMALLYVRRRFLCSGSLIDRYWVVTAAHCFHGHPTPNIEHVSIRLGGAYNGLITEQSEILTQIEEIYEHENFDPSTFDNDIALVKLVSPIRSYNDHIKPICLANDTKYRDLMTPGAIGRVTGWATSKKWGITAYHINEKNIPFVGFNTCKQHFRRNGLTFTKNMFCAKRPGDAVDACLSDGGGPYSIKDGTGRWYLTGIVSWGQRCDTAGQFSVYTRYSKYHMWIQNIVSGLG</sequence>
<dbReference type="FunFam" id="2.40.10.10:FF:000068">
    <property type="entry name" value="transmembrane protease serine 2"/>
    <property type="match status" value="2"/>
</dbReference>
<evidence type="ECO:0000256" key="4">
    <source>
        <dbReference type="ARBA" id="ARBA00022729"/>
    </source>
</evidence>
<dbReference type="Gene3D" id="2.60.40.10">
    <property type="entry name" value="Immunoglobulins"/>
    <property type="match status" value="4"/>
</dbReference>
<feature type="chain" id="PRO_5040440474" evidence="11">
    <location>
        <begin position="23"/>
        <end position="1128"/>
    </location>
</feature>
<dbReference type="GO" id="GO:0008289">
    <property type="term" value="F:lipid binding"/>
    <property type="evidence" value="ECO:0007669"/>
    <property type="project" value="InterPro"/>
</dbReference>
<feature type="domain" description="Ig-like" evidence="13">
    <location>
        <begin position="475"/>
        <end position="558"/>
    </location>
</feature>
<dbReference type="FunFam" id="2.40.10.10:FF:000054">
    <property type="entry name" value="Complement C1r subcomponent"/>
    <property type="match status" value="1"/>
</dbReference>
<comment type="caution">
    <text evidence="15">The sequence shown here is derived from an EMBL/GenBank/DDBJ whole genome shotgun (WGS) entry which is preliminary data.</text>
</comment>
<dbReference type="SUPFAM" id="SSF55394">
    <property type="entry name" value="Bactericidal permeability-increasing protein, BPI"/>
    <property type="match status" value="1"/>
</dbReference>
<evidence type="ECO:0000313" key="15">
    <source>
        <dbReference type="EMBL" id="KAJ8041896.1"/>
    </source>
</evidence>
<feature type="domain" description="Ig-like" evidence="13">
    <location>
        <begin position="373"/>
        <end position="460"/>
    </location>
</feature>
<feature type="domain" description="Peptidase S1" evidence="12">
    <location>
        <begin position="882"/>
        <end position="1125"/>
    </location>
</feature>
<evidence type="ECO:0000256" key="3">
    <source>
        <dbReference type="ARBA" id="ARBA00022670"/>
    </source>
</evidence>
<dbReference type="InterPro" id="IPR003599">
    <property type="entry name" value="Ig_sub"/>
</dbReference>
<evidence type="ECO:0000256" key="9">
    <source>
        <dbReference type="PROSITE-ProRule" id="PRU00302"/>
    </source>
</evidence>
<proteinExistence type="predicted"/>
<dbReference type="InterPro" id="IPR003598">
    <property type="entry name" value="Ig_sub2"/>
</dbReference>
<accession>A0A9Q1HE72</accession>
<keyword evidence="9" id="KW-0768">Sushi</keyword>
<dbReference type="SUPFAM" id="SSF57535">
    <property type="entry name" value="Complement control module/SCR domain"/>
    <property type="match status" value="1"/>
</dbReference>
<evidence type="ECO:0000259" key="12">
    <source>
        <dbReference type="PROSITE" id="PS50240"/>
    </source>
</evidence>
<dbReference type="InterPro" id="IPR001254">
    <property type="entry name" value="Trypsin_dom"/>
</dbReference>
<keyword evidence="3 15" id="KW-0645">Protease</keyword>
<dbReference type="InterPro" id="IPR036179">
    <property type="entry name" value="Ig-like_dom_sf"/>
</dbReference>
<dbReference type="EMBL" id="JAIZAY010000005">
    <property type="protein sequence ID" value="KAJ8041896.1"/>
    <property type="molecule type" value="Genomic_DNA"/>
</dbReference>
<dbReference type="InterPro" id="IPR000436">
    <property type="entry name" value="Sushi_SCR_CCP_dom"/>
</dbReference>
<evidence type="ECO:0000256" key="7">
    <source>
        <dbReference type="ARBA" id="ARBA00023157"/>
    </source>
</evidence>
<dbReference type="SMART" id="SM00409">
    <property type="entry name" value="IG"/>
    <property type="match status" value="4"/>
</dbReference>
<protein>
    <submittedName>
        <fullName evidence="15">Transmembrane protease serine 9</fullName>
    </submittedName>
</protein>
<dbReference type="InterPro" id="IPR013783">
    <property type="entry name" value="Ig-like_fold"/>
</dbReference>
<dbReference type="AlphaFoldDB" id="A0A9Q1HE72"/>
<dbReference type="InterPro" id="IPR018114">
    <property type="entry name" value="TRYPSIN_HIS"/>
</dbReference>
<dbReference type="GO" id="GO:0004252">
    <property type="term" value="F:serine-type endopeptidase activity"/>
    <property type="evidence" value="ECO:0007669"/>
    <property type="project" value="InterPro"/>
</dbReference>
<feature type="signal peptide" evidence="11">
    <location>
        <begin position="1"/>
        <end position="22"/>
    </location>
</feature>
<feature type="domain" description="Sushi" evidence="14">
    <location>
        <begin position="216"/>
        <end position="272"/>
    </location>
</feature>
<keyword evidence="6" id="KW-0720">Serine protease</keyword>
<dbReference type="GO" id="GO:0005615">
    <property type="term" value="C:extracellular space"/>
    <property type="evidence" value="ECO:0007669"/>
    <property type="project" value="TreeGrafter"/>
</dbReference>
<dbReference type="Pfam" id="PF13927">
    <property type="entry name" value="Ig_3"/>
    <property type="match status" value="2"/>
</dbReference>
<dbReference type="SUPFAM" id="SSF50494">
    <property type="entry name" value="Trypsin-like serine proteases"/>
    <property type="match status" value="2"/>
</dbReference>
<evidence type="ECO:0000259" key="13">
    <source>
        <dbReference type="PROSITE" id="PS50835"/>
    </source>
</evidence>
<dbReference type="Pfam" id="PF13895">
    <property type="entry name" value="Ig_2"/>
    <property type="match status" value="1"/>
</dbReference>
<feature type="domain" description="Ig-like" evidence="13">
    <location>
        <begin position="775"/>
        <end position="862"/>
    </location>
</feature>
<keyword evidence="8" id="KW-0325">Glycoprotein</keyword>
<dbReference type="OrthoDB" id="8909918at2759"/>
<dbReference type="Gene3D" id="3.15.10.10">
    <property type="entry name" value="Bactericidal permeability-increasing protein, domain 1"/>
    <property type="match status" value="1"/>
</dbReference>
<dbReference type="Pfam" id="PF01273">
    <property type="entry name" value="LBP_BPI_CETP"/>
    <property type="match status" value="1"/>
</dbReference>
<keyword evidence="16" id="KW-1185">Reference proteome</keyword>
<keyword evidence="5" id="KW-0378">Hydrolase</keyword>
<dbReference type="PANTHER" id="PTHR24264:SF65">
    <property type="entry name" value="SRCR DOMAIN-CONTAINING PROTEIN"/>
    <property type="match status" value="1"/>
</dbReference>
<gene>
    <name evidence="15" type="ORF">HOLleu_12822</name>
</gene>
<dbReference type="PROSITE" id="PS00134">
    <property type="entry name" value="TRYPSIN_HIS"/>
    <property type="match status" value="1"/>
</dbReference>
<dbReference type="Gene3D" id="2.10.70.10">
    <property type="entry name" value="Complement Module, domain 1"/>
    <property type="match status" value="1"/>
</dbReference>
<keyword evidence="15" id="KW-0472">Membrane</keyword>
<dbReference type="InterPro" id="IPR017942">
    <property type="entry name" value="Lipid-bd_serum_glycop_N"/>
</dbReference>